<comment type="caution">
    <text evidence="1">The sequence shown here is derived from an EMBL/GenBank/DDBJ whole genome shotgun (WGS) entry which is preliminary data.</text>
</comment>
<gene>
    <name evidence="1" type="ORF">AHA02nite_00210</name>
</gene>
<accession>A0A511VZM4</accession>
<sequence>MSQNIDYKSEYIINDNTMAIKHYDKSSMFGSWILEDQTVYLCRKQPEEILNDSCLKKGLTTLDGRKKAVENLMGRKVRLPVPIENEYNSLFIPTTTRKRTRSDWISYRYIHRFYPNGNDFFSMIEFTNGKTVPFEMTKVIYDKQMLYAGFLLGYFYKKDDIS</sequence>
<name>A0A511VZM4_9BACI</name>
<evidence type="ECO:0000313" key="2">
    <source>
        <dbReference type="Proteomes" id="UP000321440"/>
    </source>
</evidence>
<reference evidence="1 2" key="1">
    <citation type="submission" date="2019-07" db="EMBL/GenBank/DDBJ databases">
        <title>Whole genome shotgun sequence of Alkalibacillus haloalkaliphilus NBRC 103110.</title>
        <authorList>
            <person name="Hosoyama A."/>
            <person name="Uohara A."/>
            <person name="Ohji S."/>
            <person name="Ichikawa N."/>
        </authorList>
    </citation>
    <scope>NUCLEOTIDE SEQUENCE [LARGE SCALE GENOMIC DNA]</scope>
    <source>
        <strain evidence="1 2">NBRC 103110</strain>
    </source>
</reference>
<dbReference type="EMBL" id="BJYA01000001">
    <property type="protein sequence ID" value="GEN44245.1"/>
    <property type="molecule type" value="Genomic_DNA"/>
</dbReference>
<protein>
    <recommendedName>
        <fullName evidence="3">Competence protein</fullName>
    </recommendedName>
</protein>
<dbReference type="GO" id="GO:0030420">
    <property type="term" value="P:establishment of competence for transformation"/>
    <property type="evidence" value="ECO:0007669"/>
    <property type="project" value="InterPro"/>
</dbReference>
<dbReference type="Proteomes" id="UP000321440">
    <property type="component" value="Unassembled WGS sequence"/>
</dbReference>
<dbReference type="Pfam" id="PF06338">
    <property type="entry name" value="ComK"/>
    <property type="match status" value="1"/>
</dbReference>
<organism evidence="1 2">
    <name type="scientific">Alkalibacillus haloalkaliphilus</name>
    <dbReference type="NCBI Taxonomy" id="94136"/>
    <lineage>
        <taxon>Bacteria</taxon>
        <taxon>Bacillati</taxon>
        <taxon>Bacillota</taxon>
        <taxon>Bacilli</taxon>
        <taxon>Bacillales</taxon>
        <taxon>Bacillaceae</taxon>
        <taxon>Alkalibacillus</taxon>
    </lineage>
</organism>
<keyword evidence="2" id="KW-1185">Reference proteome</keyword>
<dbReference type="OrthoDB" id="2417337at2"/>
<proteinExistence type="predicted"/>
<dbReference type="RefSeq" id="WP_146813180.1">
    <property type="nucleotide sequence ID" value="NZ_BJYA01000001.1"/>
</dbReference>
<evidence type="ECO:0008006" key="3">
    <source>
        <dbReference type="Google" id="ProtNLM"/>
    </source>
</evidence>
<evidence type="ECO:0000313" key="1">
    <source>
        <dbReference type="EMBL" id="GEN44245.1"/>
    </source>
</evidence>
<dbReference type="InterPro" id="IPR010461">
    <property type="entry name" value="ComK"/>
</dbReference>
<dbReference type="AlphaFoldDB" id="A0A511VZM4"/>